<dbReference type="EMBL" id="CP034669">
    <property type="protein sequence ID" value="QAT82948.1"/>
    <property type="molecule type" value="Genomic_DNA"/>
</dbReference>
<keyword evidence="1" id="KW-0732">Signal</keyword>
<reference evidence="2 3" key="1">
    <citation type="submission" date="2018-12" db="EMBL/GenBank/DDBJ databases">
        <title>Complete Genome Sequence of the Corallopyronin A producing Myxobacterium Corallococcus coralloides B035.</title>
        <authorList>
            <person name="Bouhired S.M."/>
            <person name="Rupp O."/>
            <person name="Blom J."/>
            <person name="Schaeberle T.F."/>
            <person name="Kehraus S."/>
            <person name="Schiefer A."/>
            <person name="Pfarr K."/>
            <person name="Goesmann A."/>
            <person name="Hoerauf A."/>
            <person name="Koenig G.M."/>
        </authorList>
    </citation>
    <scope>NUCLEOTIDE SEQUENCE [LARGE SCALE GENOMIC DNA]</scope>
    <source>
        <strain evidence="2 3">B035</strain>
    </source>
</reference>
<evidence type="ECO:0000313" key="3">
    <source>
        <dbReference type="Proteomes" id="UP000288758"/>
    </source>
</evidence>
<dbReference type="Proteomes" id="UP000288758">
    <property type="component" value="Chromosome"/>
</dbReference>
<accession>A0A410RMC5</accession>
<protein>
    <submittedName>
        <fullName evidence="2">Putative lipoprotein</fullName>
    </submittedName>
</protein>
<dbReference type="PROSITE" id="PS51257">
    <property type="entry name" value="PROKAR_LIPOPROTEIN"/>
    <property type="match status" value="1"/>
</dbReference>
<keyword evidence="2" id="KW-0449">Lipoprotein</keyword>
<evidence type="ECO:0000313" key="2">
    <source>
        <dbReference type="EMBL" id="QAT82948.1"/>
    </source>
</evidence>
<proteinExistence type="predicted"/>
<dbReference type="RefSeq" id="WP_128795185.1">
    <property type="nucleotide sequence ID" value="NZ_CP034669.1"/>
</dbReference>
<gene>
    <name evidence="2" type="ORF">EJ065_1344</name>
</gene>
<organism evidence="2 3">
    <name type="scientific">Corallococcus coralloides</name>
    <name type="common">Myxococcus coralloides</name>
    <dbReference type="NCBI Taxonomy" id="184914"/>
    <lineage>
        <taxon>Bacteria</taxon>
        <taxon>Pseudomonadati</taxon>
        <taxon>Myxococcota</taxon>
        <taxon>Myxococcia</taxon>
        <taxon>Myxococcales</taxon>
        <taxon>Cystobacterineae</taxon>
        <taxon>Myxococcaceae</taxon>
        <taxon>Corallococcus</taxon>
    </lineage>
</organism>
<feature type="signal peptide" evidence="1">
    <location>
        <begin position="1"/>
        <end position="18"/>
    </location>
</feature>
<feature type="chain" id="PRO_5019227700" evidence="1">
    <location>
        <begin position="19"/>
        <end position="126"/>
    </location>
</feature>
<sequence length="126" mass="13223">MKKILFGLAAMASLTLTACGGGDFCDRNEDLSKDLEAKAEECGVTDSDKPTDEEIEAATKACKTALDSCSDADKDLLDEALDCVEKVESCSDKSEAEQTSFFLAIATCYSKAANVSAACQAAISVE</sequence>
<evidence type="ECO:0000256" key="1">
    <source>
        <dbReference type="SAM" id="SignalP"/>
    </source>
</evidence>
<name>A0A410RMC5_CORCK</name>
<dbReference type="AlphaFoldDB" id="A0A410RMC5"/>